<accession>A0A6G6WIW2</accession>
<dbReference type="InterPro" id="IPR002880">
    <property type="entry name" value="Pyrv_Fd/Flavodoxin_OxRdtase_N"/>
</dbReference>
<evidence type="ECO:0000259" key="3">
    <source>
        <dbReference type="Pfam" id="PF17147"/>
    </source>
</evidence>
<feature type="domain" description="Pyruvate:ferredoxin oxidoreductase core" evidence="3">
    <location>
        <begin position="243"/>
        <end position="327"/>
    </location>
</feature>
<dbReference type="RefSeq" id="WP_165237290.1">
    <property type="nucleotide sequence ID" value="NZ_CP049257.1"/>
</dbReference>
<sequence>MSLELLSGSVAITRAAITAGCRFFAGYPMSPFTGLLEAMSRELGPAGGTCINAESEIEGVNMTIGAAAAGARAATGSCGQGIALMQEAIAEGALNETPFVVFNMARNQQDYFQCTRGGGWGDYRTITLAPKDIHEAVEHTQLLFHLADLHRAPTILYGDPLLAQTLVGVDVQPLELDPLPAKDWALDGSLSGTGRSRQVWTWAMGKATDPGLGPDGHWRAVAEKFDRIAEQEQRHEAIAVEDADTVVVAFGSAAKFAEHVVEELRAEGHRIGLFRPITLWPFPGAALAEATRRARRVLVFELNAGQMLDDVRQWAHDRDTVRFVGGVSIGESGLDYGPLLDVPVIKQRVLAALDLEPARS</sequence>
<dbReference type="PANTHER" id="PTHR43088">
    <property type="entry name" value="SUBUNIT OF PYRUVATE:FLAVODOXIN OXIDOREDUCTASE-RELATED"/>
    <property type="match status" value="1"/>
</dbReference>
<gene>
    <name evidence="4" type="ORF">G5V58_22015</name>
</gene>
<dbReference type="Gene3D" id="3.40.50.920">
    <property type="match status" value="1"/>
</dbReference>
<proteinExistence type="predicted"/>
<dbReference type="SUPFAM" id="SSF52922">
    <property type="entry name" value="TK C-terminal domain-like"/>
    <property type="match status" value="1"/>
</dbReference>
<dbReference type="Pfam" id="PF01855">
    <property type="entry name" value="POR_N"/>
    <property type="match status" value="1"/>
</dbReference>
<dbReference type="Pfam" id="PF17147">
    <property type="entry name" value="PFOR_II"/>
    <property type="match status" value="1"/>
</dbReference>
<dbReference type="Gene3D" id="3.40.50.970">
    <property type="match status" value="1"/>
</dbReference>
<dbReference type="GO" id="GO:0016491">
    <property type="term" value="F:oxidoreductase activity"/>
    <property type="evidence" value="ECO:0007669"/>
    <property type="project" value="UniProtKB-KW"/>
</dbReference>
<feature type="domain" description="Pyruvate flavodoxin/ferredoxin oxidoreductase pyrimidine binding" evidence="2">
    <location>
        <begin position="15"/>
        <end position="175"/>
    </location>
</feature>
<evidence type="ECO:0008006" key="6">
    <source>
        <dbReference type="Google" id="ProtNLM"/>
    </source>
</evidence>
<keyword evidence="5" id="KW-1185">Reference proteome</keyword>
<evidence type="ECO:0000313" key="5">
    <source>
        <dbReference type="Proteomes" id="UP000502996"/>
    </source>
</evidence>
<protein>
    <recommendedName>
        <fullName evidence="6">Pyruvate ferredoxin oxidoreductase</fullName>
    </recommendedName>
</protein>
<dbReference type="InterPro" id="IPR052368">
    <property type="entry name" value="2-oxoacid_oxidoreductase"/>
</dbReference>
<dbReference type="PANTHER" id="PTHR43088:SF1">
    <property type="entry name" value="SUBUNIT OF PYRUVATE:FLAVODOXIN OXIDOREDUCTASE"/>
    <property type="match status" value="1"/>
</dbReference>
<dbReference type="EMBL" id="CP049257">
    <property type="protein sequence ID" value="QIG45083.1"/>
    <property type="molecule type" value="Genomic_DNA"/>
</dbReference>
<evidence type="ECO:0000313" key="4">
    <source>
        <dbReference type="EMBL" id="QIG45083.1"/>
    </source>
</evidence>
<dbReference type="AlphaFoldDB" id="A0A6G6WIW2"/>
<dbReference type="InterPro" id="IPR029061">
    <property type="entry name" value="THDP-binding"/>
</dbReference>
<keyword evidence="1" id="KW-0560">Oxidoreductase</keyword>
<name>A0A6G6WIW2_9ACTN</name>
<dbReference type="InterPro" id="IPR009014">
    <property type="entry name" value="Transketo_C/PFOR_II"/>
</dbReference>
<reference evidence="4 5" key="1">
    <citation type="submission" date="2020-02" db="EMBL/GenBank/DDBJ databases">
        <title>Full genome sequence of Nocardioides sp. R-3366.</title>
        <authorList>
            <person name="Im W.-T."/>
        </authorList>
    </citation>
    <scope>NUCLEOTIDE SEQUENCE [LARGE SCALE GENOMIC DNA]</scope>
    <source>
        <strain evidence="4 5">R-3366</strain>
    </source>
</reference>
<dbReference type="InterPro" id="IPR033412">
    <property type="entry name" value="PFOR_II"/>
</dbReference>
<dbReference type="CDD" id="cd07034">
    <property type="entry name" value="TPP_PYR_PFOR_IOR-alpha_like"/>
    <property type="match status" value="1"/>
</dbReference>
<dbReference type="GO" id="GO:0000287">
    <property type="term" value="F:magnesium ion binding"/>
    <property type="evidence" value="ECO:0007669"/>
    <property type="project" value="UniProtKB-ARBA"/>
</dbReference>
<evidence type="ECO:0000256" key="1">
    <source>
        <dbReference type="ARBA" id="ARBA00023002"/>
    </source>
</evidence>
<organism evidence="4 5">
    <name type="scientific">Nocardioides anomalus</name>
    <dbReference type="NCBI Taxonomy" id="2712223"/>
    <lineage>
        <taxon>Bacteria</taxon>
        <taxon>Bacillati</taxon>
        <taxon>Actinomycetota</taxon>
        <taxon>Actinomycetes</taxon>
        <taxon>Propionibacteriales</taxon>
        <taxon>Nocardioidaceae</taxon>
        <taxon>Nocardioides</taxon>
    </lineage>
</organism>
<dbReference type="SUPFAM" id="SSF52518">
    <property type="entry name" value="Thiamin diphosphate-binding fold (THDP-binding)"/>
    <property type="match status" value="1"/>
</dbReference>
<dbReference type="Proteomes" id="UP000502996">
    <property type="component" value="Chromosome"/>
</dbReference>
<evidence type="ECO:0000259" key="2">
    <source>
        <dbReference type="Pfam" id="PF01855"/>
    </source>
</evidence>
<dbReference type="KEGG" id="nano:G5V58_22015"/>